<reference evidence="3" key="1">
    <citation type="submission" date="2024-07" db="EMBL/GenBank/DDBJ databases">
        <title>Two chromosome-level genome assemblies of Korean endemic species Abeliophyllum distichum and Forsythia ovata (Oleaceae).</title>
        <authorList>
            <person name="Jang H."/>
        </authorList>
    </citation>
    <scope>NUCLEOTIDE SEQUENCE [LARGE SCALE GENOMIC DNA]</scope>
</reference>
<evidence type="ECO:0000256" key="1">
    <source>
        <dbReference type="SAM" id="MobiDB-lite"/>
    </source>
</evidence>
<proteinExistence type="predicted"/>
<dbReference type="AlphaFoldDB" id="A0ABD1V0T2"/>
<feature type="compositionally biased region" description="Basic and acidic residues" evidence="1">
    <location>
        <begin position="13"/>
        <end position="22"/>
    </location>
</feature>
<protein>
    <submittedName>
        <fullName evidence="2">Uncharacterized protein</fullName>
    </submittedName>
</protein>
<accession>A0ABD1V0T2</accession>
<evidence type="ECO:0000313" key="3">
    <source>
        <dbReference type="Proteomes" id="UP001604277"/>
    </source>
</evidence>
<sequence>MDTPTRIMTRSAAKKDSPDSGKKPPFNSKQKVIYLDTPTPTKGLISEKNKNRHDEAGPRRLGACSSKGKDKIGKSDKPIVDKVAQSLSSSKIKKPQVYEAQDERTCHEEKLYKIMSDIRLRQDQIISQQNDLKREVRAIQGYVDDKISSFLEELKAKFDGEMRSEANPGQMVIYKSLKTGASSGLGDQQNFSDLLDDKFFTEDVMEQVDEIIKSAEKSKTPDTIEQMGLMIRNGMNFNCNTSTIIYVSQTNDNPVISNCSA</sequence>
<dbReference type="Proteomes" id="UP001604277">
    <property type="component" value="Unassembled WGS sequence"/>
</dbReference>
<dbReference type="EMBL" id="JBFOLJ010000006">
    <property type="protein sequence ID" value="KAL2530921.1"/>
    <property type="molecule type" value="Genomic_DNA"/>
</dbReference>
<organism evidence="2 3">
    <name type="scientific">Forsythia ovata</name>
    <dbReference type="NCBI Taxonomy" id="205694"/>
    <lineage>
        <taxon>Eukaryota</taxon>
        <taxon>Viridiplantae</taxon>
        <taxon>Streptophyta</taxon>
        <taxon>Embryophyta</taxon>
        <taxon>Tracheophyta</taxon>
        <taxon>Spermatophyta</taxon>
        <taxon>Magnoliopsida</taxon>
        <taxon>eudicotyledons</taxon>
        <taxon>Gunneridae</taxon>
        <taxon>Pentapetalae</taxon>
        <taxon>asterids</taxon>
        <taxon>lamiids</taxon>
        <taxon>Lamiales</taxon>
        <taxon>Oleaceae</taxon>
        <taxon>Forsythieae</taxon>
        <taxon>Forsythia</taxon>
    </lineage>
</organism>
<feature type="region of interest" description="Disordered" evidence="1">
    <location>
        <begin position="1"/>
        <end position="75"/>
    </location>
</feature>
<feature type="compositionally biased region" description="Basic and acidic residues" evidence="1">
    <location>
        <begin position="45"/>
        <end position="58"/>
    </location>
</feature>
<gene>
    <name evidence="2" type="ORF">Fot_23522</name>
</gene>
<comment type="caution">
    <text evidence="2">The sequence shown here is derived from an EMBL/GenBank/DDBJ whole genome shotgun (WGS) entry which is preliminary data.</text>
</comment>
<evidence type="ECO:0000313" key="2">
    <source>
        <dbReference type="EMBL" id="KAL2530921.1"/>
    </source>
</evidence>
<keyword evidence="3" id="KW-1185">Reference proteome</keyword>
<name>A0ABD1V0T2_9LAMI</name>